<gene>
    <name evidence="1" type="ORF">SD77_0386</name>
</gene>
<reference evidence="1 2" key="1">
    <citation type="submission" date="2015-01" db="EMBL/GenBank/DDBJ databases">
        <title>Genome Assembly of Bacillus badius MTCC 1458.</title>
        <authorList>
            <person name="Verma A."/>
            <person name="Khatri I."/>
            <person name="Mual P."/>
            <person name="Subramanian S."/>
            <person name="Krishnamurthi S."/>
        </authorList>
    </citation>
    <scope>NUCLEOTIDE SEQUENCE [LARGE SCALE GENOMIC DNA]</scope>
    <source>
        <strain evidence="1 2">MTCC 1458</strain>
    </source>
</reference>
<protein>
    <recommendedName>
        <fullName evidence="3">Ribose 5-phosphate isomerase B</fullName>
    </recommendedName>
</protein>
<name>A0ABR5B220_BACBA</name>
<sequence>MKGEKTSAGSPPPRKMKRLEWKSTAFIHKQTKKAGVQTSVFIEFVYGLKEEKRSLFLFVCIFSLIIVK</sequence>
<dbReference type="Proteomes" id="UP000031982">
    <property type="component" value="Unassembled WGS sequence"/>
</dbReference>
<proteinExistence type="predicted"/>
<organism evidence="1 2">
    <name type="scientific">Bacillus badius</name>
    <dbReference type="NCBI Taxonomy" id="1455"/>
    <lineage>
        <taxon>Bacteria</taxon>
        <taxon>Bacillati</taxon>
        <taxon>Bacillota</taxon>
        <taxon>Bacilli</taxon>
        <taxon>Bacillales</taxon>
        <taxon>Bacillaceae</taxon>
        <taxon>Pseudobacillus</taxon>
    </lineage>
</organism>
<comment type="caution">
    <text evidence="1">The sequence shown here is derived from an EMBL/GenBank/DDBJ whole genome shotgun (WGS) entry which is preliminary data.</text>
</comment>
<evidence type="ECO:0000313" key="2">
    <source>
        <dbReference type="Proteomes" id="UP000031982"/>
    </source>
</evidence>
<evidence type="ECO:0000313" key="1">
    <source>
        <dbReference type="EMBL" id="KIL80538.1"/>
    </source>
</evidence>
<accession>A0ABR5B220</accession>
<evidence type="ECO:0008006" key="3">
    <source>
        <dbReference type="Google" id="ProtNLM"/>
    </source>
</evidence>
<dbReference type="EMBL" id="JXLP01000001">
    <property type="protein sequence ID" value="KIL80538.1"/>
    <property type="molecule type" value="Genomic_DNA"/>
</dbReference>
<keyword evidence="2" id="KW-1185">Reference proteome</keyword>